<evidence type="ECO:0000313" key="1">
    <source>
        <dbReference type="EMBL" id="CCB88712.1"/>
    </source>
</evidence>
<reference evidence="1 2" key="2">
    <citation type="journal article" date="2011" name="Mol. Biol. Evol.">
        <title>Unity in variety--the pan-genome of the Chlamydiae.</title>
        <authorList>
            <person name="Collingro A."/>
            <person name="Tischler P."/>
            <person name="Weinmaier T."/>
            <person name="Penz T."/>
            <person name="Heinz E."/>
            <person name="Brunham R.C."/>
            <person name="Read T.D."/>
            <person name="Bavoil P.M."/>
            <person name="Sachse K."/>
            <person name="Kahane S."/>
            <person name="Friedman M.G."/>
            <person name="Rattei T."/>
            <person name="Myers G.S."/>
            <person name="Horn M."/>
        </authorList>
    </citation>
    <scope>NUCLEOTIDE SEQUENCE [LARGE SCALE GENOMIC DNA]</scope>
    <source>
        <strain evidence="2">ATCC VR-1471 / Z</strain>
    </source>
</reference>
<dbReference type="AlphaFoldDB" id="F8L7H9"/>
<sequence length="269" mass="31434">MFKKFLLFLFPVTLLAFEIDPWFTPIAEFRLRPSYSYRYYPDVDRAINPSHYSSHDHLIDLNLGVNFLPNWDFQIETDFSSTRKLSWGTQRLGLQLRYLLMDDVAGAPVSLTAGMQVFYVPTRNMRDPSSPYHAQGNLELGIAVGKEIAKVYDWQYRFYGFIGVGTGNRGYPYLRPLLSAAFKFRRHHKFEFNSEGYFGFGTRHEVDIRHLNGYAKIMHQSIDIGASYHYLFEIWGSLGIQYSYRVYARAFPKQASILKVEYMLPFSIF</sequence>
<dbReference type="EMBL" id="FR872582">
    <property type="protein sequence ID" value="CCB88712.1"/>
    <property type="molecule type" value="Genomic_DNA"/>
</dbReference>
<gene>
    <name evidence="1" type="ordered locus">SNE_A08350</name>
</gene>
<dbReference type="RefSeq" id="WP_013943179.1">
    <property type="nucleotide sequence ID" value="NC_015713.1"/>
</dbReference>
<dbReference type="STRING" id="331113.SNE_A08350"/>
<accession>F8L7H9</accession>
<dbReference type="HOGENOM" id="CLU_1018815_0_0_0"/>
<dbReference type="eggNOG" id="ENOG5032SIG">
    <property type="taxonomic scope" value="Bacteria"/>
</dbReference>
<reference key="1">
    <citation type="journal article" date="2011" name="Mol. Biol. Evol.">
        <title>Unity in variety -- the pan-genome of the Chlamydiae.</title>
        <authorList>
            <person name="Collingro A."/>
            <person name="Tischler P."/>
            <person name="Weinmaier T."/>
            <person name="Penz T."/>
            <person name="Heinz E."/>
            <person name="Brunham R.C."/>
            <person name="Read T.D."/>
            <person name="Bavoil P.M."/>
            <person name="Sachse K."/>
            <person name="Kahane S."/>
            <person name="Friedman M.G."/>
            <person name="Rattei T."/>
            <person name="Myers G.S.A."/>
            <person name="Horn M."/>
        </authorList>
    </citation>
    <scope>NUCLEOTIDE SEQUENCE</scope>
    <source>
        <strain>Z</strain>
    </source>
</reference>
<evidence type="ECO:0000313" key="2">
    <source>
        <dbReference type="Proteomes" id="UP000000496"/>
    </source>
</evidence>
<name>F8L7H9_SIMNZ</name>
<organism evidence="1 2">
    <name type="scientific">Simkania negevensis (strain ATCC VR-1471 / DSM 27360 / Z)</name>
    <dbReference type="NCBI Taxonomy" id="331113"/>
    <lineage>
        <taxon>Bacteria</taxon>
        <taxon>Pseudomonadati</taxon>
        <taxon>Chlamydiota</taxon>
        <taxon>Chlamydiia</taxon>
        <taxon>Parachlamydiales</taxon>
        <taxon>Simkaniaceae</taxon>
        <taxon>Simkania</taxon>
    </lineage>
</organism>
<dbReference type="OrthoDB" id="21131at2"/>
<keyword evidence="2" id="KW-1185">Reference proteome</keyword>
<protein>
    <submittedName>
        <fullName evidence="1">Uncharacterized protein</fullName>
    </submittedName>
</protein>
<dbReference type="KEGG" id="sng:SNE_A08350"/>
<dbReference type="Proteomes" id="UP000000496">
    <property type="component" value="Chromosome gsn.131"/>
</dbReference>
<proteinExistence type="predicted"/>